<gene>
    <name evidence="5" type="ORF">DCC35_05435</name>
</gene>
<dbReference type="CDD" id="cd02138">
    <property type="entry name" value="TdsD-like"/>
    <property type="match status" value="1"/>
</dbReference>
<evidence type="ECO:0000259" key="4">
    <source>
        <dbReference type="Pfam" id="PF00881"/>
    </source>
</evidence>
<evidence type="ECO:0000256" key="3">
    <source>
        <dbReference type="SAM" id="MobiDB-lite"/>
    </source>
</evidence>
<dbReference type="InterPro" id="IPR029479">
    <property type="entry name" value="Nitroreductase"/>
</dbReference>
<dbReference type="EMBL" id="CP028923">
    <property type="protein sequence ID" value="QCK14227.1"/>
    <property type="molecule type" value="Genomic_DNA"/>
</dbReference>
<keyword evidence="6" id="KW-1185">Reference proteome</keyword>
<dbReference type="Gene3D" id="3.40.109.10">
    <property type="entry name" value="NADH Oxidase"/>
    <property type="match status" value="1"/>
</dbReference>
<evidence type="ECO:0000256" key="2">
    <source>
        <dbReference type="ARBA" id="ARBA00023002"/>
    </source>
</evidence>
<dbReference type="Proteomes" id="UP000298616">
    <property type="component" value="Chromosome"/>
</dbReference>
<name>A0A4D7JHP7_9BACT</name>
<dbReference type="OrthoDB" id="9809288at2"/>
<evidence type="ECO:0000313" key="6">
    <source>
        <dbReference type="Proteomes" id="UP000298616"/>
    </source>
</evidence>
<sequence length="200" mass="22686">MEALEKIDISQHKEKIADTTYPVLDVIKNRWSTRSFKDLSISDETLTNLFEAASWAASSRNEQPWEYIYAHKGTEGFNKLADCLMEGNRWAKDAPVLILSIAKKTFSRNNKPNAHYFHDTGAANTTMLLQAVNMGILGHMMAGFDKDKTIENLGIDENHEPVCFIALGYPDEPDNLEDPFKEREQGSRSRKSVNEFVSKI</sequence>
<proteinExistence type="inferred from homology"/>
<feature type="domain" description="Nitroreductase" evidence="4">
    <location>
        <begin position="27"/>
        <end position="169"/>
    </location>
</feature>
<dbReference type="InterPro" id="IPR000415">
    <property type="entry name" value="Nitroreductase-like"/>
</dbReference>
<accession>A0A4D7JHP7</accession>
<feature type="compositionally biased region" description="Basic and acidic residues" evidence="3">
    <location>
        <begin position="178"/>
        <end position="187"/>
    </location>
</feature>
<reference evidence="5 6" key="1">
    <citation type="submission" date="2018-04" db="EMBL/GenBank/DDBJ databases">
        <title>Complete genome uncultured novel isolate.</title>
        <authorList>
            <person name="Merlino G."/>
        </authorList>
    </citation>
    <scope>NUCLEOTIDE SEQUENCE [LARGE SCALE GENOMIC DNA]</scope>
    <source>
        <strain evidence="6">R1DC9</strain>
    </source>
</reference>
<keyword evidence="2" id="KW-0560">Oxidoreductase</keyword>
<dbReference type="Pfam" id="PF00881">
    <property type="entry name" value="Nitroreductase"/>
    <property type="match status" value="1"/>
</dbReference>
<evidence type="ECO:0000256" key="1">
    <source>
        <dbReference type="ARBA" id="ARBA00007118"/>
    </source>
</evidence>
<dbReference type="PANTHER" id="PTHR43673:SF10">
    <property type="entry name" value="NADH DEHYDROGENASE_NAD(P)H NITROREDUCTASE XCC3605-RELATED"/>
    <property type="match status" value="1"/>
</dbReference>
<dbReference type="RefSeq" id="WP_137089819.1">
    <property type="nucleotide sequence ID" value="NZ_CP028923.1"/>
</dbReference>
<dbReference type="SUPFAM" id="SSF55469">
    <property type="entry name" value="FMN-dependent nitroreductase-like"/>
    <property type="match status" value="1"/>
</dbReference>
<dbReference type="GO" id="GO:0016491">
    <property type="term" value="F:oxidoreductase activity"/>
    <property type="evidence" value="ECO:0007669"/>
    <property type="project" value="UniProtKB-KW"/>
</dbReference>
<comment type="similarity">
    <text evidence="1">Belongs to the nitroreductase family.</text>
</comment>
<dbReference type="KEGG" id="fpf:DCC35_05435"/>
<protein>
    <submittedName>
        <fullName evidence="5">Nitroreductase</fullName>
    </submittedName>
</protein>
<dbReference type="AlphaFoldDB" id="A0A4D7JHP7"/>
<evidence type="ECO:0000313" key="5">
    <source>
        <dbReference type="EMBL" id="QCK14227.1"/>
    </source>
</evidence>
<dbReference type="PANTHER" id="PTHR43673">
    <property type="entry name" value="NAD(P)H NITROREDUCTASE YDGI-RELATED"/>
    <property type="match status" value="1"/>
</dbReference>
<feature type="region of interest" description="Disordered" evidence="3">
    <location>
        <begin position="174"/>
        <end position="200"/>
    </location>
</feature>
<organism evidence="5 6">
    <name type="scientific">Mangrovivirga cuniculi</name>
    <dbReference type="NCBI Taxonomy" id="2715131"/>
    <lineage>
        <taxon>Bacteria</taxon>
        <taxon>Pseudomonadati</taxon>
        <taxon>Bacteroidota</taxon>
        <taxon>Cytophagia</taxon>
        <taxon>Cytophagales</taxon>
        <taxon>Mangrovivirgaceae</taxon>
        <taxon>Mangrovivirga</taxon>
    </lineage>
</organism>